<dbReference type="Gene3D" id="3.20.20.70">
    <property type="entry name" value="Aldolase class I"/>
    <property type="match status" value="1"/>
</dbReference>
<dbReference type="InterPro" id="IPR000056">
    <property type="entry name" value="Ribul_P_3_epim-like"/>
</dbReference>
<dbReference type="InterPro" id="IPR011060">
    <property type="entry name" value="RibuloseP-bd_barrel"/>
</dbReference>
<dbReference type="PROSITE" id="PS01085">
    <property type="entry name" value="RIBUL_P_3_EPIMER_1"/>
    <property type="match status" value="1"/>
</dbReference>
<comment type="caution">
    <text evidence="15">The sequence shown here is derived from an EMBL/GenBank/DDBJ whole genome shotgun (WGS) entry which is preliminary data.</text>
</comment>
<dbReference type="GO" id="GO:0006098">
    <property type="term" value="P:pentose-phosphate shunt"/>
    <property type="evidence" value="ECO:0007669"/>
    <property type="project" value="UniProtKB-UniRule"/>
</dbReference>
<keyword evidence="16" id="KW-1185">Reference proteome</keyword>
<dbReference type="RefSeq" id="WP_107989798.1">
    <property type="nucleotide sequence ID" value="NZ_QAYG01000003.1"/>
</dbReference>
<name>A0A2T5VB55_9HYPH</name>
<dbReference type="FunFam" id="3.20.20.70:FF:000004">
    <property type="entry name" value="Ribulose-phosphate 3-epimerase"/>
    <property type="match status" value="1"/>
</dbReference>
<comment type="pathway">
    <text evidence="10">Carbohydrate degradation.</text>
</comment>
<dbReference type="GO" id="GO:0046872">
    <property type="term" value="F:metal ion binding"/>
    <property type="evidence" value="ECO:0007669"/>
    <property type="project" value="UniProtKB-UniRule"/>
</dbReference>
<comment type="function">
    <text evidence="10">Catalyzes the reversible epimerization of D-ribulose 5-phosphate to D-xylulose 5-phosphate.</text>
</comment>
<evidence type="ECO:0000256" key="14">
    <source>
        <dbReference type="PIRSR" id="PIRSR001461-3"/>
    </source>
</evidence>
<evidence type="ECO:0000256" key="8">
    <source>
        <dbReference type="ARBA" id="ARBA00022723"/>
    </source>
</evidence>
<gene>
    <name evidence="10" type="primary">rpe</name>
    <name evidence="15" type="ORF">C8N35_103158</name>
</gene>
<evidence type="ECO:0000256" key="5">
    <source>
        <dbReference type="ARBA" id="ARBA00001954"/>
    </source>
</evidence>
<comment type="cofactor">
    <cofactor evidence="5">
        <name>Fe(2+)</name>
        <dbReference type="ChEBI" id="CHEBI:29033"/>
    </cofactor>
</comment>
<feature type="binding site" evidence="10 13">
    <location>
        <position position="34"/>
    </location>
    <ligand>
        <name>a divalent metal cation</name>
        <dbReference type="ChEBI" id="CHEBI:60240"/>
    </ligand>
</feature>
<feature type="binding site" evidence="10 13">
    <location>
        <position position="67"/>
    </location>
    <ligand>
        <name>a divalent metal cation</name>
        <dbReference type="ChEBI" id="CHEBI:60240"/>
    </ligand>
</feature>
<feature type="binding site" evidence="10 14">
    <location>
        <position position="67"/>
    </location>
    <ligand>
        <name>substrate</name>
    </ligand>
</feature>
<comment type="catalytic activity">
    <reaction evidence="1 10 11">
        <text>D-ribulose 5-phosphate = D-xylulose 5-phosphate</text>
        <dbReference type="Rhea" id="RHEA:13677"/>
        <dbReference type="ChEBI" id="CHEBI:57737"/>
        <dbReference type="ChEBI" id="CHEBI:58121"/>
        <dbReference type="EC" id="5.1.3.1"/>
    </reaction>
</comment>
<proteinExistence type="inferred from homology"/>
<dbReference type="EMBL" id="QAYG01000003">
    <property type="protein sequence ID" value="PTW60977.1"/>
    <property type="molecule type" value="Genomic_DNA"/>
</dbReference>
<evidence type="ECO:0000313" key="15">
    <source>
        <dbReference type="EMBL" id="PTW60977.1"/>
    </source>
</evidence>
<evidence type="ECO:0000256" key="4">
    <source>
        <dbReference type="ARBA" id="ARBA00001947"/>
    </source>
</evidence>
<evidence type="ECO:0000256" key="7">
    <source>
        <dbReference type="ARBA" id="ARBA00013188"/>
    </source>
</evidence>
<evidence type="ECO:0000256" key="10">
    <source>
        <dbReference type="HAMAP-Rule" id="MF_02227"/>
    </source>
</evidence>
<evidence type="ECO:0000256" key="11">
    <source>
        <dbReference type="PIRNR" id="PIRNR001461"/>
    </source>
</evidence>
<dbReference type="SUPFAM" id="SSF51366">
    <property type="entry name" value="Ribulose-phoshate binding barrel"/>
    <property type="match status" value="1"/>
</dbReference>
<dbReference type="HAMAP" id="MF_02227">
    <property type="entry name" value="RPE"/>
    <property type="match status" value="1"/>
</dbReference>
<evidence type="ECO:0000256" key="9">
    <source>
        <dbReference type="ARBA" id="ARBA00023235"/>
    </source>
</evidence>
<accession>A0A2T5VB55</accession>
<dbReference type="GO" id="GO:0005737">
    <property type="term" value="C:cytoplasm"/>
    <property type="evidence" value="ECO:0007669"/>
    <property type="project" value="UniProtKB-ARBA"/>
</dbReference>
<dbReference type="NCBIfam" id="NF004076">
    <property type="entry name" value="PRK05581.1-4"/>
    <property type="match status" value="1"/>
</dbReference>
<evidence type="ECO:0000256" key="6">
    <source>
        <dbReference type="ARBA" id="ARBA00009541"/>
    </source>
</evidence>
<feature type="binding site" evidence="10 14">
    <location>
        <begin position="196"/>
        <end position="197"/>
    </location>
    <ligand>
        <name>substrate</name>
    </ligand>
</feature>
<keyword evidence="13" id="KW-0170">Cobalt</keyword>
<comment type="similarity">
    <text evidence="6 10 11">Belongs to the ribulose-phosphate 3-epimerase family.</text>
</comment>
<dbReference type="InterPro" id="IPR026019">
    <property type="entry name" value="Ribul_P_3_epim"/>
</dbReference>
<comment type="cofactor">
    <cofactor evidence="4">
        <name>Zn(2+)</name>
        <dbReference type="ChEBI" id="CHEBI:29105"/>
    </cofactor>
</comment>
<sequence>MTSTLIAPSMLACDFSRLRDEIKCVDGAGADWIHLDVMDGHFVPNITFGPDVIAAMRPHTDKIFDTHLMISPCDAYLEAFAKAGSDIITVHAEAGAHLDRSLQAIRNLGKKAGVSLNPGTPEGCLEYVLDRLDLILVMSVNPGFGGQKFIPAVIDKIARIRDMVGDRPIDIEVDGGVTAETAPLVAAVGANVLVAGSAVFKGGSPEQPQFYERHIKAIRATADAARA</sequence>
<feature type="binding site" evidence="10 13">
    <location>
        <position position="36"/>
    </location>
    <ligand>
        <name>a divalent metal cation</name>
        <dbReference type="ChEBI" id="CHEBI:60240"/>
    </ligand>
</feature>
<evidence type="ECO:0000256" key="3">
    <source>
        <dbReference type="ARBA" id="ARBA00001941"/>
    </source>
</evidence>
<dbReference type="PROSITE" id="PS01086">
    <property type="entry name" value="RIBUL_P_3_EPIMER_2"/>
    <property type="match status" value="1"/>
</dbReference>
<comment type="cofactor">
    <cofactor evidence="10 13">
        <name>a divalent metal cation</name>
        <dbReference type="ChEBI" id="CHEBI:60240"/>
    </cofactor>
    <text evidence="10 13">Binds 1 divalent metal cation per subunit.</text>
</comment>
<dbReference type="AlphaFoldDB" id="A0A2T5VB55"/>
<evidence type="ECO:0000256" key="12">
    <source>
        <dbReference type="PIRSR" id="PIRSR001461-1"/>
    </source>
</evidence>
<evidence type="ECO:0000256" key="2">
    <source>
        <dbReference type="ARBA" id="ARBA00001936"/>
    </source>
</evidence>
<dbReference type="OrthoDB" id="1645589at2"/>
<feature type="binding site" evidence="14">
    <location>
        <position position="176"/>
    </location>
    <ligand>
        <name>substrate</name>
    </ligand>
</feature>
<dbReference type="InterPro" id="IPR013785">
    <property type="entry name" value="Aldolase_TIM"/>
</dbReference>
<feature type="binding site" evidence="10 14">
    <location>
        <position position="9"/>
    </location>
    <ligand>
        <name>substrate</name>
    </ligand>
</feature>
<comment type="cofactor">
    <cofactor evidence="3">
        <name>Co(2+)</name>
        <dbReference type="ChEBI" id="CHEBI:48828"/>
    </cofactor>
</comment>
<dbReference type="CDD" id="cd00429">
    <property type="entry name" value="RPE"/>
    <property type="match status" value="1"/>
</dbReference>
<dbReference type="Pfam" id="PF00834">
    <property type="entry name" value="Ribul_P_3_epim"/>
    <property type="match status" value="1"/>
</dbReference>
<organism evidence="15 16">
    <name type="scientific">Breoghania corrubedonensis</name>
    <dbReference type="NCBI Taxonomy" id="665038"/>
    <lineage>
        <taxon>Bacteria</taxon>
        <taxon>Pseudomonadati</taxon>
        <taxon>Pseudomonadota</taxon>
        <taxon>Alphaproteobacteria</taxon>
        <taxon>Hyphomicrobiales</taxon>
        <taxon>Stappiaceae</taxon>
        <taxon>Breoghania</taxon>
    </lineage>
</organism>
<keyword evidence="13" id="KW-0862">Zinc</keyword>
<dbReference type="GO" id="GO:0019323">
    <property type="term" value="P:pentose catabolic process"/>
    <property type="evidence" value="ECO:0007669"/>
    <property type="project" value="UniProtKB-UniRule"/>
</dbReference>
<dbReference type="NCBIfam" id="TIGR01163">
    <property type="entry name" value="rpe"/>
    <property type="match status" value="1"/>
</dbReference>
<dbReference type="PIRSF" id="PIRSF001461">
    <property type="entry name" value="RPE"/>
    <property type="match status" value="1"/>
</dbReference>
<keyword evidence="8 10" id="KW-0479">Metal-binding</keyword>
<keyword evidence="13" id="KW-0464">Manganese</keyword>
<dbReference type="Proteomes" id="UP000244081">
    <property type="component" value="Unassembled WGS sequence"/>
</dbReference>
<dbReference type="GO" id="GO:0004750">
    <property type="term" value="F:D-ribulose-phosphate 3-epimerase activity"/>
    <property type="evidence" value="ECO:0007669"/>
    <property type="project" value="UniProtKB-UniRule"/>
</dbReference>
<evidence type="ECO:0000256" key="1">
    <source>
        <dbReference type="ARBA" id="ARBA00001782"/>
    </source>
</evidence>
<feature type="binding site" evidence="10 14">
    <location>
        <begin position="143"/>
        <end position="146"/>
    </location>
    <ligand>
        <name>substrate</name>
    </ligand>
</feature>
<keyword evidence="10 11" id="KW-0119">Carbohydrate metabolism</keyword>
<dbReference type="EC" id="5.1.3.1" evidence="7 10"/>
<feature type="active site" description="Proton donor" evidence="10 12">
    <location>
        <position position="174"/>
    </location>
</feature>
<evidence type="ECO:0000256" key="13">
    <source>
        <dbReference type="PIRSR" id="PIRSR001461-2"/>
    </source>
</evidence>
<keyword evidence="9 10" id="KW-0413">Isomerase</keyword>
<comment type="cofactor">
    <cofactor evidence="2">
        <name>Mn(2+)</name>
        <dbReference type="ChEBI" id="CHEBI:29035"/>
    </cofactor>
</comment>
<feature type="binding site" evidence="10 13">
    <location>
        <position position="174"/>
    </location>
    <ligand>
        <name>a divalent metal cation</name>
        <dbReference type="ChEBI" id="CHEBI:60240"/>
    </ligand>
</feature>
<protein>
    <recommendedName>
        <fullName evidence="7 10">Ribulose-phosphate 3-epimerase</fullName>
        <ecNumber evidence="7 10">5.1.3.1</ecNumber>
    </recommendedName>
</protein>
<dbReference type="PANTHER" id="PTHR11749">
    <property type="entry name" value="RIBULOSE-5-PHOSPHATE-3-EPIMERASE"/>
    <property type="match status" value="1"/>
</dbReference>
<reference evidence="15 16" key="1">
    <citation type="submission" date="2018-04" db="EMBL/GenBank/DDBJ databases">
        <title>Genomic Encyclopedia of Archaeal and Bacterial Type Strains, Phase II (KMG-II): from individual species to whole genera.</title>
        <authorList>
            <person name="Goeker M."/>
        </authorList>
    </citation>
    <scope>NUCLEOTIDE SEQUENCE [LARGE SCALE GENOMIC DNA]</scope>
    <source>
        <strain evidence="15 16">DSM 23382</strain>
    </source>
</reference>
<feature type="binding site" evidence="10">
    <location>
        <begin position="174"/>
        <end position="176"/>
    </location>
    <ligand>
        <name>substrate</name>
    </ligand>
</feature>
<feature type="active site" description="Proton acceptor" evidence="10 12">
    <location>
        <position position="36"/>
    </location>
</feature>
<evidence type="ECO:0000313" key="16">
    <source>
        <dbReference type="Proteomes" id="UP000244081"/>
    </source>
</evidence>